<gene>
    <name evidence="4" type="ORF">PUT78_12950</name>
</gene>
<dbReference type="CDD" id="cd06911">
    <property type="entry name" value="VirB9_CagX_TrbG"/>
    <property type="match status" value="1"/>
</dbReference>
<protein>
    <submittedName>
        <fullName evidence="4">TrbG/VirB9 family P-type conjugative transfer protein</fullName>
    </submittedName>
</protein>
<comment type="similarity">
    <text evidence="1">Belongs to the TrbG/VirB9 family.</text>
</comment>
<evidence type="ECO:0000313" key="5">
    <source>
        <dbReference type="Proteomes" id="UP001431784"/>
    </source>
</evidence>
<dbReference type="EMBL" id="JAQZSM010000011">
    <property type="protein sequence ID" value="MDD7972007.1"/>
    <property type="molecule type" value="Genomic_DNA"/>
</dbReference>
<dbReference type="InterPro" id="IPR038161">
    <property type="entry name" value="VirB9/CagX/TrbG_C_sf"/>
</dbReference>
<name>A0ABT5TA65_9RHOB</name>
<keyword evidence="2 3" id="KW-0732">Signal</keyword>
<evidence type="ECO:0000313" key="4">
    <source>
        <dbReference type="EMBL" id="MDD7972007.1"/>
    </source>
</evidence>
<comment type="caution">
    <text evidence="4">The sequence shown here is derived from an EMBL/GenBank/DDBJ whole genome shotgun (WGS) entry which is preliminary data.</text>
</comment>
<evidence type="ECO:0000256" key="2">
    <source>
        <dbReference type="ARBA" id="ARBA00022729"/>
    </source>
</evidence>
<feature type="chain" id="PRO_5046193344" evidence="3">
    <location>
        <begin position="21"/>
        <end position="229"/>
    </location>
</feature>
<keyword evidence="5" id="KW-1185">Reference proteome</keyword>
<evidence type="ECO:0000256" key="3">
    <source>
        <dbReference type="SAM" id="SignalP"/>
    </source>
</evidence>
<dbReference type="InterPro" id="IPR010258">
    <property type="entry name" value="Conjugal_tfr_TrbG/VirB9/CagX"/>
</dbReference>
<proteinExistence type="inferred from homology"/>
<dbReference type="Gene3D" id="2.60.40.2500">
    <property type="match status" value="1"/>
</dbReference>
<evidence type="ECO:0000256" key="1">
    <source>
        <dbReference type="ARBA" id="ARBA00006135"/>
    </source>
</evidence>
<accession>A0ABT5TA65</accession>
<dbReference type="InterPro" id="IPR033645">
    <property type="entry name" value="VirB9/CagX/TrbG_C"/>
</dbReference>
<dbReference type="Pfam" id="PF03524">
    <property type="entry name" value="CagX"/>
    <property type="match status" value="1"/>
</dbReference>
<feature type="signal peptide" evidence="3">
    <location>
        <begin position="1"/>
        <end position="20"/>
    </location>
</feature>
<dbReference type="RefSeq" id="WP_274352684.1">
    <property type="nucleotide sequence ID" value="NZ_JAQZSM010000011.1"/>
</dbReference>
<sequence>MHNALLLSTCLCLVASAAFAEVTPRRGAHDARVREALFVDGQVYTLMLMLERVTTVEFPRNEEIVSVVAGDTESFDFDAVPGGRAFVIKPKRSGARTNITVFTNRRSYYFTVQESRDTAFYAVRFTVPSERDQGTRTQVAAWPPNLHYGANAMNAITPREVWDDGSFTYFRFHETGEMPAIFAVSDGMERVVNAQIQRDGSVRVSGTSPYWVLRLGKTETTIADLKVPQ</sequence>
<organism evidence="4 5">
    <name type="scientific">Roseinatronobacter alkalisoli</name>
    <dbReference type="NCBI Taxonomy" id="3028235"/>
    <lineage>
        <taxon>Bacteria</taxon>
        <taxon>Pseudomonadati</taxon>
        <taxon>Pseudomonadota</taxon>
        <taxon>Alphaproteobacteria</taxon>
        <taxon>Rhodobacterales</taxon>
        <taxon>Paracoccaceae</taxon>
        <taxon>Roseinatronobacter</taxon>
    </lineage>
</organism>
<dbReference type="Proteomes" id="UP001431784">
    <property type="component" value="Unassembled WGS sequence"/>
</dbReference>
<reference evidence="4" key="1">
    <citation type="submission" date="2023-02" db="EMBL/GenBank/DDBJ databases">
        <title>Description of Roseinatronobacter alkalisoli sp. nov., an alkaliphilic bacerium isolated from soda soil.</title>
        <authorList>
            <person name="Wei W."/>
        </authorList>
    </citation>
    <scope>NUCLEOTIDE SEQUENCE</scope>
    <source>
        <strain evidence="4">HJB301</strain>
    </source>
</reference>